<evidence type="ECO:0000259" key="4">
    <source>
        <dbReference type="PROSITE" id="PS50893"/>
    </source>
</evidence>
<dbReference type="Pfam" id="PF00005">
    <property type="entry name" value="ABC_tran"/>
    <property type="match status" value="1"/>
</dbReference>
<sequence>MTDKALPVLEARAVAKHYGALAAVDGIDLKVMPGQTIGIGGPNGAGKTTFFDLISGFIPVTKGEVLFMGEPIKGLPAHHLARAGLVRTFQVTSGFTSLTVWQNMMASVIFGARDTKPGLLFNRGNRARVETTLEAFGLSDLASARVEDIPALARKKLMVATAIVHEPKVLLLDEPVSGLMPSEVDEFISLMHEIRARGTTLVFIEHVMRFLTSVADRALIMHQGKLIYDGPPSGIGRDETVRSVYLGGAAYGLETETGHG</sequence>
<dbReference type="GO" id="GO:0015192">
    <property type="term" value="F:L-phenylalanine transmembrane transporter activity"/>
    <property type="evidence" value="ECO:0007669"/>
    <property type="project" value="TreeGrafter"/>
</dbReference>
<evidence type="ECO:0000256" key="1">
    <source>
        <dbReference type="ARBA" id="ARBA00022448"/>
    </source>
</evidence>
<dbReference type="AlphaFoldDB" id="A0A1G8T6C4"/>
<dbReference type="STRING" id="490829.SAMN05421850_11710"/>
<dbReference type="GO" id="GO:0042941">
    <property type="term" value="P:D-alanine transmembrane transport"/>
    <property type="evidence" value="ECO:0007669"/>
    <property type="project" value="TreeGrafter"/>
</dbReference>
<dbReference type="PROSITE" id="PS50893">
    <property type="entry name" value="ABC_TRANSPORTER_2"/>
    <property type="match status" value="1"/>
</dbReference>
<dbReference type="GO" id="GO:0015188">
    <property type="term" value="F:L-isoleucine transmembrane transporter activity"/>
    <property type="evidence" value="ECO:0007669"/>
    <property type="project" value="TreeGrafter"/>
</dbReference>
<dbReference type="Gene3D" id="3.40.50.300">
    <property type="entry name" value="P-loop containing nucleotide triphosphate hydrolases"/>
    <property type="match status" value="1"/>
</dbReference>
<dbReference type="GO" id="GO:1903805">
    <property type="term" value="P:L-valine import across plasma membrane"/>
    <property type="evidence" value="ECO:0007669"/>
    <property type="project" value="TreeGrafter"/>
</dbReference>
<keyword evidence="3 5" id="KW-0067">ATP-binding</keyword>
<dbReference type="GO" id="GO:0016887">
    <property type="term" value="F:ATP hydrolysis activity"/>
    <property type="evidence" value="ECO:0007669"/>
    <property type="project" value="InterPro"/>
</dbReference>
<dbReference type="GO" id="GO:0005524">
    <property type="term" value="F:ATP binding"/>
    <property type="evidence" value="ECO:0007669"/>
    <property type="project" value="UniProtKB-KW"/>
</dbReference>
<protein>
    <submittedName>
        <fullName evidence="5">Branched-chain amino acid transport system ATP-binding protein</fullName>
    </submittedName>
</protein>
<dbReference type="PANTHER" id="PTHR45772">
    <property type="entry name" value="CONSERVED COMPONENT OF ABC TRANSPORTER FOR NATURAL AMINO ACIDS-RELATED"/>
    <property type="match status" value="1"/>
</dbReference>
<gene>
    <name evidence="5" type="ORF">SAMN05421850_11710</name>
</gene>
<dbReference type="InterPro" id="IPR051120">
    <property type="entry name" value="ABC_AA/LPS_Transport"/>
</dbReference>
<evidence type="ECO:0000313" key="6">
    <source>
        <dbReference type="Proteomes" id="UP000199340"/>
    </source>
</evidence>
<dbReference type="InterPro" id="IPR003439">
    <property type="entry name" value="ABC_transporter-like_ATP-bd"/>
</dbReference>
<dbReference type="GO" id="GO:0005886">
    <property type="term" value="C:plasma membrane"/>
    <property type="evidence" value="ECO:0007669"/>
    <property type="project" value="TreeGrafter"/>
</dbReference>
<dbReference type="GO" id="GO:0005304">
    <property type="term" value="F:L-valine transmembrane transporter activity"/>
    <property type="evidence" value="ECO:0007669"/>
    <property type="project" value="TreeGrafter"/>
</dbReference>
<evidence type="ECO:0000313" key="5">
    <source>
        <dbReference type="EMBL" id="SDJ36967.1"/>
    </source>
</evidence>
<proteinExistence type="predicted"/>
<dbReference type="RefSeq" id="WP_245723458.1">
    <property type="nucleotide sequence ID" value="NZ_FNEB01000017.1"/>
</dbReference>
<dbReference type="SUPFAM" id="SSF52540">
    <property type="entry name" value="P-loop containing nucleoside triphosphate hydrolases"/>
    <property type="match status" value="1"/>
</dbReference>
<keyword evidence="2" id="KW-0547">Nucleotide-binding</keyword>
<evidence type="ECO:0000256" key="2">
    <source>
        <dbReference type="ARBA" id="ARBA00022741"/>
    </source>
</evidence>
<dbReference type="GO" id="GO:1903806">
    <property type="term" value="P:L-isoleucine import across plasma membrane"/>
    <property type="evidence" value="ECO:0007669"/>
    <property type="project" value="TreeGrafter"/>
</dbReference>
<dbReference type="InterPro" id="IPR027417">
    <property type="entry name" value="P-loop_NTPase"/>
</dbReference>
<keyword evidence="6" id="KW-1185">Reference proteome</keyword>
<dbReference type="Proteomes" id="UP000199340">
    <property type="component" value="Unassembled WGS sequence"/>
</dbReference>
<evidence type="ECO:0000256" key="3">
    <source>
        <dbReference type="ARBA" id="ARBA00022840"/>
    </source>
</evidence>
<dbReference type="SMART" id="SM00382">
    <property type="entry name" value="AAA"/>
    <property type="match status" value="1"/>
</dbReference>
<feature type="domain" description="ABC transporter" evidence="4">
    <location>
        <begin position="9"/>
        <end position="248"/>
    </location>
</feature>
<accession>A0A1G8T6C4</accession>
<dbReference type="GO" id="GO:0015808">
    <property type="term" value="P:L-alanine transport"/>
    <property type="evidence" value="ECO:0007669"/>
    <property type="project" value="TreeGrafter"/>
</dbReference>
<reference evidence="5 6" key="1">
    <citation type="submission" date="2016-10" db="EMBL/GenBank/DDBJ databases">
        <authorList>
            <person name="de Groot N.N."/>
        </authorList>
    </citation>
    <scope>NUCLEOTIDE SEQUENCE [LARGE SCALE GENOMIC DNA]</scope>
    <source>
        <strain evidence="5 6">DSM 28010</strain>
    </source>
</reference>
<name>A0A1G8T6C4_9RHOB</name>
<dbReference type="InterPro" id="IPR003593">
    <property type="entry name" value="AAA+_ATPase"/>
</dbReference>
<dbReference type="PANTHER" id="PTHR45772:SF7">
    <property type="entry name" value="AMINO ACID ABC TRANSPORTER ATP-BINDING PROTEIN"/>
    <property type="match status" value="1"/>
</dbReference>
<organism evidence="5 6">
    <name type="scientific">Lutimaribacter saemankumensis</name>
    <dbReference type="NCBI Taxonomy" id="490829"/>
    <lineage>
        <taxon>Bacteria</taxon>
        <taxon>Pseudomonadati</taxon>
        <taxon>Pseudomonadota</taxon>
        <taxon>Alphaproteobacteria</taxon>
        <taxon>Rhodobacterales</taxon>
        <taxon>Roseobacteraceae</taxon>
        <taxon>Lutimaribacter</taxon>
    </lineage>
</organism>
<keyword evidence="1" id="KW-0813">Transport</keyword>
<dbReference type="EMBL" id="FNEB01000017">
    <property type="protein sequence ID" value="SDJ36967.1"/>
    <property type="molecule type" value="Genomic_DNA"/>
</dbReference>